<evidence type="ECO:0000313" key="11">
    <source>
        <dbReference type="Proteomes" id="UP001296104"/>
    </source>
</evidence>
<comment type="caution">
    <text evidence="10">The sequence shown here is derived from an EMBL/GenBank/DDBJ whole genome shotgun (WGS) entry which is preliminary data.</text>
</comment>
<feature type="region of interest" description="Disordered" evidence="7">
    <location>
        <begin position="630"/>
        <end position="658"/>
    </location>
</feature>
<keyword evidence="3" id="KW-0498">Mitosis</keyword>
<dbReference type="InterPro" id="IPR024789">
    <property type="entry name" value="APC4"/>
</dbReference>
<evidence type="ECO:0000256" key="2">
    <source>
        <dbReference type="ARBA" id="ARBA00022618"/>
    </source>
</evidence>
<feature type="compositionally biased region" description="Polar residues" evidence="7">
    <location>
        <begin position="637"/>
        <end position="651"/>
    </location>
</feature>
<dbReference type="AlphaFoldDB" id="A0AAI8YTK6"/>
<dbReference type="GO" id="GO:0034399">
    <property type="term" value="C:nuclear periphery"/>
    <property type="evidence" value="ECO:0007669"/>
    <property type="project" value="TreeGrafter"/>
</dbReference>
<evidence type="ECO:0000256" key="6">
    <source>
        <dbReference type="SAM" id="Coils"/>
    </source>
</evidence>
<dbReference type="SUPFAM" id="SSF50978">
    <property type="entry name" value="WD40 repeat-like"/>
    <property type="match status" value="1"/>
</dbReference>
<evidence type="ECO:0000313" key="10">
    <source>
        <dbReference type="EMBL" id="CAK3857010.1"/>
    </source>
</evidence>
<dbReference type="EMBL" id="CAVMBE010000007">
    <property type="protein sequence ID" value="CAK3857010.1"/>
    <property type="molecule type" value="Genomic_DNA"/>
</dbReference>
<feature type="domain" description="Anaphase-promoting complex subunit 4 long" evidence="9">
    <location>
        <begin position="310"/>
        <end position="503"/>
    </location>
</feature>
<evidence type="ECO:0000256" key="1">
    <source>
        <dbReference type="ARBA" id="ARBA00016067"/>
    </source>
</evidence>
<dbReference type="GO" id="GO:0031145">
    <property type="term" value="P:anaphase-promoting complex-dependent catabolic process"/>
    <property type="evidence" value="ECO:0007669"/>
    <property type="project" value="InterPro"/>
</dbReference>
<accession>A0AAI8YTK6</accession>
<evidence type="ECO:0000256" key="4">
    <source>
        <dbReference type="ARBA" id="ARBA00022786"/>
    </source>
</evidence>
<evidence type="ECO:0000259" key="8">
    <source>
        <dbReference type="Pfam" id="PF12894"/>
    </source>
</evidence>
<dbReference type="Pfam" id="PF12896">
    <property type="entry name" value="ANAPC4"/>
    <property type="match status" value="1"/>
</dbReference>
<sequence length="827" mass="93012">MASNQSHASPALSILAAKRLAQPIKFPFTAYSHTHDLLAIVTSEWNIPVFRIASGQIAFTVKRKSSDCEVTVLSWKPDGTCLGVGWSDGSYVIHDGGYGKRITEPELQVDGEEDWRLDLKVKEQEKDKEKKQVEEERKNALVQKISVIGWMDHEVDRDDGKKRDRVLTADDWYDGLAELDLSDGDPKSKPSLPNDLPRAITMLDVTRVLPRLCAIPPHGLKGELDNKIFTTQIGVDELFPPPRDLDASNRLQSLLICREDGTIQVLLDETVKLGTCRIKGRALAHTAHARSPSHLILSEDDEGRRISNVLDLPLEKLSGTLLHVIATNMKRIQGLLEYILQTVRCIEHDYESNIVVSERFLNILEGDLEDKGEGNARTNLFHLAMTGCFSPITREWTGEVLKENQTKRWDQVINTMYSCIQTHVFENLLPALERLTIAVTRLRGLAKFHEHTNKFDCPHRLLTNILDKVDCLRLVAHKMLLVCQSEHRQFRAFIKWLRMQVDIAIAEPFSASALETEQREVPNLDYSLILAFIKETLTESKLAMHIRDRPSMGGETDKDSFFEHPVIKEMSYEKAKELLLRLDSLKADEELLLKEVYDPAALLNLPAITCSLVGHVRIALKHITNWQSKMLPKPTSRPASETPFSEMTMVSSPELGGPSRDKTLSLISLAPEPNGTIRIEKTSPAVPAKAESPVSFAENSTTSTETVTIASEEENAREILDAKWIPHSSNAFLILCRDEEGHSKIYRTTTGLEQQCHEHLHTFHANAAFKPERMLAGGRKGKVLIVVFGNKGRDWRVLDLDAGVVQQEGGAEEEVIEDEMEMETGEE</sequence>
<evidence type="ECO:0000256" key="3">
    <source>
        <dbReference type="ARBA" id="ARBA00022776"/>
    </source>
</evidence>
<reference evidence="10" key="1">
    <citation type="submission" date="2023-11" db="EMBL/GenBank/DDBJ databases">
        <authorList>
            <person name="Alioto T."/>
            <person name="Alioto T."/>
            <person name="Gomez Garrido J."/>
        </authorList>
    </citation>
    <scope>NUCLEOTIDE SEQUENCE</scope>
</reference>
<organism evidence="10 11">
    <name type="scientific">Lecanosticta acicola</name>
    <dbReference type="NCBI Taxonomy" id="111012"/>
    <lineage>
        <taxon>Eukaryota</taxon>
        <taxon>Fungi</taxon>
        <taxon>Dikarya</taxon>
        <taxon>Ascomycota</taxon>
        <taxon>Pezizomycotina</taxon>
        <taxon>Dothideomycetes</taxon>
        <taxon>Dothideomycetidae</taxon>
        <taxon>Mycosphaerellales</taxon>
        <taxon>Mycosphaerellaceae</taxon>
        <taxon>Lecanosticta</taxon>
    </lineage>
</organism>
<dbReference type="InterPro" id="IPR024790">
    <property type="entry name" value="APC4_long_dom"/>
</dbReference>
<dbReference type="InterPro" id="IPR036322">
    <property type="entry name" value="WD40_repeat_dom_sf"/>
</dbReference>
<evidence type="ECO:0000256" key="5">
    <source>
        <dbReference type="ARBA" id="ARBA00023306"/>
    </source>
</evidence>
<keyword evidence="11" id="KW-1185">Reference proteome</keyword>
<evidence type="ECO:0000259" key="9">
    <source>
        <dbReference type="Pfam" id="PF12896"/>
    </source>
</evidence>
<evidence type="ECO:0000256" key="7">
    <source>
        <dbReference type="SAM" id="MobiDB-lite"/>
    </source>
</evidence>
<feature type="coiled-coil region" evidence="6">
    <location>
        <begin position="116"/>
        <end position="143"/>
    </location>
</feature>
<dbReference type="GO" id="GO:0051301">
    <property type="term" value="P:cell division"/>
    <property type="evidence" value="ECO:0007669"/>
    <property type="project" value="UniProtKB-KW"/>
</dbReference>
<dbReference type="InterPro" id="IPR024977">
    <property type="entry name" value="Apc4-like_WD40_dom"/>
</dbReference>
<keyword evidence="4" id="KW-0833">Ubl conjugation pathway</keyword>
<keyword evidence="6" id="KW-0175">Coiled coil</keyword>
<name>A0AAI8YTK6_9PEZI</name>
<keyword evidence="5" id="KW-0131">Cell cycle</keyword>
<dbReference type="PANTHER" id="PTHR13260:SF0">
    <property type="entry name" value="ANAPHASE-PROMOTING COMPLEX SUBUNIT 4"/>
    <property type="match status" value="1"/>
</dbReference>
<dbReference type="Pfam" id="PF12894">
    <property type="entry name" value="ANAPC4_WD40"/>
    <property type="match status" value="1"/>
</dbReference>
<dbReference type="Proteomes" id="UP001296104">
    <property type="component" value="Unassembled WGS sequence"/>
</dbReference>
<dbReference type="GO" id="GO:0070979">
    <property type="term" value="P:protein K11-linked ubiquitination"/>
    <property type="evidence" value="ECO:0007669"/>
    <property type="project" value="TreeGrafter"/>
</dbReference>
<keyword evidence="2" id="KW-0132">Cell division</keyword>
<gene>
    <name evidence="10" type="ORF">LECACI_7A001754</name>
</gene>
<dbReference type="PANTHER" id="PTHR13260">
    <property type="entry name" value="ANAPHASE PROMOTING COMPLEX SUBUNIT 4 APC4"/>
    <property type="match status" value="1"/>
</dbReference>
<proteinExistence type="predicted"/>
<protein>
    <recommendedName>
        <fullName evidence="1">Anaphase-promoting complex subunit 4</fullName>
    </recommendedName>
</protein>
<feature type="domain" description="Anaphase-promoting complex subunit 4-like WD40" evidence="8">
    <location>
        <begin position="30"/>
        <end position="104"/>
    </location>
</feature>
<dbReference type="GO" id="GO:0005680">
    <property type="term" value="C:anaphase-promoting complex"/>
    <property type="evidence" value="ECO:0007669"/>
    <property type="project" value="InterPro"/>
</dbReference>